<evidence type="ECO:0000259" key="2">
    <source>
        <dbReference type="Pfam" id="PF16117"/>
    </source>
</evidence>
<name>I2GBG5_9BACT</name>
<proteinExistence type="predicted"/>
<dbReference type="EMBL" id="CAIT01000004">
    <property type="protein sequence ID" value="CCH51239.1"/>
    <property type="molecule type" value="Genomic_DNA"/>
</dbReference>
<dbReference type="STRING" id="1185876.BN8_00154"/>
<dbReference type="eggNOG" id="COG0558">
    <property type="taxonomic scope" value="Bacteria"/>
</dbReference>
<dbReference type="Proteomes" id="UP000009309">
    <property type="component" value="Unassembled WGS sequence"/>
</dbReference>
<accession>I2GBG5</accession>
<comment type="caution">
    <text evidence="3">The sequence shown here is derived from an EMBL/GenBank/DDBJ whole genome shotgun (WGS) entry which is preliminary data.</text>
</comment>
<protein>
    <recommendedName>
        <fullName evidence="2">DUF4833 domain-containing protein</fullName>
    </recommendedName>
</protein>
<feature type="signal peptide" evidence="1">
    <location>
        <begin position="1"/>
        <end position="25"/>
    </location>
</feature>
<keyword evidence="4" id="KW-1185">Reference proteome</keyword>
<dbReference type="AlphaFoldDB" id="I2GBG5"/>
<evidence type="ECO:0000313" key="4">
    <source>
        <dbReference type="Proteomes" id="UP000009309"/>
    </source>
</evidence>
<organism evidence="3 4">
    <name type="scientific">Fibrisoma limi BUZ 3</name>
    <dbReference type="NCBI Taxonomy" id="1185876"/>
    <lineage>
        <taxon>Bacteria</taxon>
        <taxon>Pseudomonadati</taxon>
        <taxon>Bacteroidota</taxon>
        <taxon>Cytophagia</taxon>
        <taxon>Cytophagales</taxon>
        <taxon>Spirosomataceae</taxon>
        <taxon>Fibrisoma</taxon>
    </lineage>
</organism>
<dbReference type="InterPro" id="IPR032269">
    <property type="entry name" value="DUF4833"/>
</dbReference>
<reference evidence="3 4" key="1">
    <citation type="journal article" date="2012" name="J. Bacteriol.">
        <title>Genome Sequence of the Filamentous Bacterium Fibrisoma limi BUZ 3T.</title>
        <authorList>
            <person name="Filippini M."/>
            <person name="Qi W."/>
            <person name="Jaenicke S."/>
            <person name="Goesmann A."/>
            <person name="Smits T.H."/>
            <person name="Bagheri H.C."/>
        </authorList>
    </citation>
    <scope>NUCLEOTIDE SEQUENCE [LARGE SCALE GENOMIC DNA]</scope>
    <source>
        <strain evidence="4">BUZ 3T</strain>
    </source>
</reference>
<feature type="domain" description="DUF4833" evidence="2">
    <location>
        <begin position="42"/>
        <end position="180"/>
    </location>
</feature>
<keyword evidence="1" id="KW-0732">Signal</keyword>
<dbReference type="RefSeq" id="WP_009279827.1">
    <property type="nucleotide sequence ID" value="NZ_CAIT01000004.1"/>
</dbReference>
<feature type="chain" id="PRO_5003658253" description="DUF4833 domain-containing protein" evidence="1">
    <location>
        <begin position="26"/>
        <end position="183"/>
    </location>
</feature>
<gene>
    <name evidence="3" type="ORF">BN8_00154</name>
</gene>
<dbReference type="Pfam" id="PF16117">
    <property type="entry name" value="DUF4833"/>
    <property type="match status" value="1"/>
</dbReference>
<sequence length="183" mass="20470">MNSTPIPFLTLLIALLLQGILPVQAARGDSFPSPPTSTNRLFYIQRSKDANTIVYDANLTADGKLDARKPIQVYWIRYADRGQREDLSSVQWHMAYGYKHSPVPNASDAFDVTLNAFRKRPVIVAYRQGKPVAMTIINGQLACLQKVFVQVSPGSGLIPKIHYVDMFGIDPDKGQPVHERINF</sequence>
<dbReference type="OrthoDB" id="9785831at2"/>
<evidence type="ECO:0000256" key="1">
    <source>
        <dbReference type="SAM" id="SignalP"/>
    </source>
</evidence>
<evidence type="ECO:0000313" key="3">
    <source>
        <dbReference type="EMBL" id="CCH51239.1"/>
    </source>
</evidence>